<dbReference type="EMBL" id="JBCEZU010000002">
    <property type="protein sequence ID" value="KAK9542077.1"/>
    <property type="molecule type" value="Genomic_DNA"/>
</dbReference>
<evidence type="ECO:0008006" key="3">
    <source>
        <dbReference type="Google" id="ProtNLM"/>
    </source>
</evidence>
<proteinExistence type="predicted"/>
<dbReference type="AlphaFoldDB" id="A0AAW1G4G6"/>
<dbReference type="PANTHER" id="PTHR46888">
    <property type="entry name" value="ZINC KNUCKLE DOMAINCONTAINING PROTEIN-RELATED"/>
    <property type="match status" value="1"/>
</dbReference>
<protein>
    <recommendedName>
        <fullName evidence="3">Gag protein</fullName>
    </recommendedName>
</protein>
<evidence type="ECO:0000313" key="2">
    <source>
        <dbReference type="Proteomes" id="UP001488805"/>
    </source>
</evidence>
<dbReference type="Proteomes" id="UP001488805">
    <property type="component" value="Unassembled WGS sequence"/>
</dbReference>
<evidence type="ECO:0000313" key="1">
    <source>
        <dbReference type="EMBL" id="KAK9542077.1"/>
    </source>
</evidence>
<sequence length="159" mass="17775">MEDLMRELVRMSAEQQTLNRAMIQEQRQQNAFLHAEVQKCMAAAPPALREGTVQPNPSRFIPKMTESDDIEAYLTAFERTAKREGWPDDSWADLVGPFLLGPAQQAYLDLTTDQAKDYAVLKKEILARYGYSLAASRGSMTGDLNQNCQPGRKCMTSAG</sequence>
<keyword evidence="2" id="KW-1185">Reference proteome</keyword>
<gene>
    <name evidence="1" type="ORF">VZT92_002072</name>
</gene>
<organism evidence="1 2">
    <name type="scientific">Zoarces viviparus</name>
    <name type="common">Viviparous eelpout</name>
    <name type="synonym">Blennius viviparus</name>
    <dbReference type="NCBI Taxonomy" id="48416"/>
    <lineage>
        <taxon>Eukaryota</taxon>
        <taxon>Metazoa</taxon>
        <taxon>Chordata</taxon>
        <taxon>Craniata</taxon>
        <taxon>Vertebrata</taxon>
        <taxon>Euteleostomi</taxon>
        <taxon>Actinopterygii</taxon>
        <taxon>Neopterygii</taxon>
        <taxon>Teleostei</taxon>
        <taxon>Neoteleostei</taxon>
        <taxon>Acanthomorphata</taxon>
        <taxon>Eupercaria</taxon>
        <taxon>Perciformes</taxon>
        <taxon>Cottioidei</taxon>
        <taxon>Zoarcales</taxon>
        <taxon>Zoarcidae</taxon>
        <taxon>Zoarcinae</taxon>
        <taxon>Zoarces</taxon>
    </lineage>
</organism>
<comment type="caution">
    <text evidence="1">The sequence shown here is derived from an EMBL/GenBank/DDBJ whole genome shotgun (WGS) entry which is preliminary data.</text>
</comment>
<reference evidence="1 2" key="1">
    <citation type="journal article" date="2024" name="Genome Biol. Evol.">
        <title>Chromosome-level genome assembly of the viviparous eelpout Zoarces viviparus.</title>
        <authorList>
            <person name="Fuhrmann N."/>
            <person name="Brasseur M.V."/>
            <person name="Bakowski C.E."/>
            <person name="Podsiadlowski L."/>
            <person name="Prost S."/>
            <person name="Krehenwinkel H."/>
            <person name="Mayer C."/>
        </authorList>
    </citation>
    <scope>NUCLEOTIDE SEQUENCE [LARGE SCALE GENOMIC DNA]</scope>
    <source>
        <strain evidence="1">NO-MEL_2022_Ind0_liver</strain>
    </source>
</reference>
<dbReference type="PANTHER" id="PTHR46888:SF15">
    <property type="entry name" value="ZINC FINGER AND SCAN DOMAIN-CONTAINING PROTEIN 12-LIKE"/>
    <property type="match status" value="1"/>
</dbReference>
<accession>A0AAW1G4G6</accession>
<name>A0AAW1G4G6_ZOAVI</name>